<feature type="signal peptide" evidence="4">
    <location>
        <begin position="1"/>
        <end position="19"/>
    </location>
</feature>
<comment type="caution">
    <text evidence="6">The sequence shown here is derived from an EMBL/GenBank/DDBJ whole genome shotgun (WGS) entry which is preliminary data.</text>
</comment>
<reference evidence="6" key="1">
    <citation type="submission" date="2024-06" db="EMBL/GenBank/DDBJ databases">
        <title>Genome sequence of Vogesella sp. MAHUQ-64.</title>
        <authorList>
            <person name="Huq M.A."/>
        </authorList>
    </citation>
    <scope>NUCLEOTIDE SEQUENCE</scope>
    <source>
        <strain evidence="6">MAHUQ-64</strain>
    </source>
</reference>
<dbReference type="RefSeq" id="WP_349590830.1">
    <property type="nucleotide sequence ID" value="NZ_JBEFLD010000011.1"/>
</dbReference>
<feature type="domain" description="Periplasmic binding protein" evidence="5">
    <location>
        <begin position="23"/>
        <end position="300"/>
    </location>
</feature>
<proteinExistence type="inferred from homology"/>
<evidence type="ECO:0000259" key="5">
    <source>
        <dbReference type="Pfam" id="PF13407"/>
    </source>
</evidence>
<protein>
    <submittedName>
        <fullName evidence="6">ABC transporter substrate-binding protein</fullName>
    </submittedName>
</protein>
<dbReference type="Proteomes" id="UP001433638">
    <property type="component" value="Unassembled WGS sequence"/>
</dbReference>
<dbReference type="InterPro" id="IPR028082">
    <property type="entry name" value="Peripla_BP_I"/>
</dbReference>
<dbReference type="EMBL" id="JBEFLD010000011">
    <property type="protein sequence ID" value="MEQ6292477.1"/>
    <property type="molecule type" value="Genomic_DNA"/>
</dbReference>
<gene>
    <name evidence="6" type="ORF">ABNW52_17835</name>
</gene>
<evidence type="ECO:0000256" key="1">
    <source>
        <dbReference type="ARBA" id="ARBA00004196"/>
    </source>
</evidence>
<evidence type="ECO:0000313" key="7">
    <source>
        <dbReference type="Proteomes" id="UP001433638"/>
    </source>
</evidence>
<dbReference type="InterPro" id="IPR025997">
    <property type="entry name" value="SBP_2_dom"/>
</dbReference>
<dbReference type="Gene3D" id="3.40.50.2300">
    <property type="match status" value="2"/>
</dbReference>
<keyword evidence="7" id="KW-1185">Reference proteome</keyword>
<dbReference type="SUPFAM" id="SSF53822">
    <property type="entry name" value="Periplasmic binding protein-like I"/>
    <property type="match status" value="1"/>
</dbReference>
<sequence length="364" mass="40970">MRRTLLLLGCICYCGLVQAMSVTFINPGKVDEVYWLTASRAMQAAADDLGIKLEVLYTERNHPRAVEFARQIIARPKAQQPDYVIFSNDYATGPELLRLFDTAGIHTFMAFSGRGDDKAAESIGLPRQQYRLWLGSLEPHAEDAGYQSAKALIQRARKAGLPRVDGKLQLIAIGGDRSTPSSIHRDAGLRRAVAEARDVALVQEVYAAWNRERGAEQSDWLYQRYPQARMVWAGNDLMAFGAMDSWRKRGGQPGKDAFFSGINTSTEAMQALRDGNLTALSGGHFIAGAWALVMLYDYQRGVDFATEGLELDRPMFTQFTAASAERFMRYYGDLDFSRVDFRRYSKALNPRLKRYNFGFQQLLK</sequence>
<dbReference type="CDD" id="cd06324">
    <property type="entry name" value="PBP1_ABC_sugar_binding-like"/>
    <property type="match status" value="1"/>
</dbReference>
<evidence type="ECO:0000256" key="3">
    <source>
        <dbReference type="ARBA" id="ARBA00022729"/>
    </source>
</evidence>
<feature type="chain" id="PRO_5047497444" evidence="4">
    <location>
        <begin position="20"/>
        <end position="364"/>
    </location>
</feature>
<accession>A0ABV1M8E1</accession>
<evidence type="ECO:0000313" key="6">
    <source>
        <dbReference type="EMBL" id="MEQ6292477.1"/>
    </source>
</evidence>
<name>A0ABV1M8E1_9NEIS</name>
<dbReference type="PANTHER" id="PTHR46847:SF2">
    <property type="entry name" value="ABC TRANSPORTER SUGAR-BINDING PROTEIN"/>
    <property type="match status" value="1"/>
</dbReference>
<comment type="subcellular location">
    <subcellularLocation>
        <location evidence="1">Cell envelope</location>
    </subcellularLocation>
</comment>
<evidence type="ECO:0000256" key="2">
    <source>
        <dbReference type="ARBA" id="ARBA00007639"/>
    </source>
</evidence>
<organism evidence="6 7">
    <name type="scientific">Vogesella oryzagri</name>
    <dbReference type="NCBI Taxonomy" id="3160864"/>
    <lineage>
        <taxon>Bacteria</taxon>
        <taxon>Pseudomonadati</taxon>
        <taxon>Pseudomonadota</taxon>
        <taxon>Betaproteobacteria</taxon>
        <taxon>Neisseriales</taxon>
        <taxon>Chromobacteriaceae</taxon>
        <taxon>Vogesella</taxon>
    </lineage>
</organism>
<evidence type="ECO:0000256" key="4">
    <source>
        <dbReference type="SAM" id="SignalP"/>
    </source>
</evidence>
<comment type="similarity">
    <text evidence="2">Belongs to the bacterial solute-binding protein 2 family.</text>
</comment>
<dbReference type="Pfam" id="PF13407">
    <property type="entry name" value="Peripla_BP_4"/>
    <property type="match status" value="1"/>
</dbReference>
<keyword evidence="3 4" id="KW-0732">Signal</keyword>
<dbReference type="PANTHER" id="PTHR46847">
    <property type="entry name" value="D-ALLOSE-BINDING PERIPLASMIC PROTEIN-RELATED"/>
    <property type="match status" value="1"/>
</dbReference>